<dbReference type="InterPro" id="IPR026002">
    <property type="entry name" value="ATC_hydrolase-like"/>
</dbReference>
<dbReference type="InterPro" id="IPR029063">
    <property type="entry name" value="SAM-dependent_MTases_sf"/>
</dbReference>
<sequence>MAEDDVIKQEVAAIQVRQMGRMMASLFYHMTKEVLSELGEERGTELVSRAIKAFGSERGNQHKEHILAEGIEHLPENYVELADLPWLGWDIEKAEPEENKTHIKITHCPLAEYWKEKGVQKIGRIYCSVDQAKYESFHPSSEYVHLKNVLDGDEYCEMVCRRKNTDSLLNLNQIKDDCRKNLIPYTLKAFSMIPAIDQPLILDMGCGTGVPSLALAEIYFGSIWAVDSDSESLEWLKQKVEVLNFSHRVKISQASLFDVHLPVGSFDIVLAEGLLNVVGFEKGLPVLVDFLKPGGHLIIHDELKDDPEKQRIFARHDLELLQAFELDENVWWQDYYAYLEKSIQLAKNASLFENERKEIAEIKKYPEKFRSIYYVLQKHPQSGE</sequence>
<keyword evidence="2" id="KW-0808">Transferase</keyword>
<dbReference type="GO" id="GO:0008168">
    <property type="term" value="F:methyltransferase activity"/>
    <property type="evidence" value="ECO:0007669"/>
    <property type="project" value="UniProtKB-KW"/>
</dbReference>
<feature type="domain" description="Methyltransferase" evidence="1">
    <location>
        <begin position="201"/>
        <end position="295"/>
    </location>
</feature>
<keyword evidence="3" id="KW-1185">Reference proteome</keyword>
<dbReference type="Gene3D" id="3.40.50.150">
    <property type="entry name" value="Vaccinia Virus protein VP39"/>
    <property type="match status" value="1"/>
</dbReference>
<dbReference type="OrthoDB" id="5420534at2"/>
<evidence type="ECO:0000313" key="3">
    <source>
        <dbReference type="Proteomes" id="UP000198656"/>
    </source>
</evidence>
<name>A0A1G8G1A6_9FIRM</name>
<dbReference type="CDD" id="cd02440">
    <property type="entry name" value="AdoMet_MTases"/>
    <property type="match status" value="1"/>
</dbReference>
<dbReference type="InterPro" id="IPR041698">
    <property type="entry name" value="Methyltransf_25"/>
</dbReference>
<dbReference type="SUPFAM" id="SSF53335">
    <property type="entry name" value="S-adenosyl-L-methionine-dependent methyltransferases"/>
    <property type="match status" value="1"/>
</dbReference>
<dbReference type="Pfam" id="PF13649">
    <property type="entry name" value="Methyltransf_25"/>
    <property type="match status" value="1"/>
</dbReference>
<reference evidence="3" key="1">
    <citation type="submission" date="2016-10" db="EMBL/GenBank/DDBJ databases">
        <authorList>
            <person name="Varghese N."/>
            <person name="Submissions S."/>
        </authorList>
    </citation>
    <scope>NUCLEOTIDE SEQUENCE [LARGE SCALE GENOMIC DNA]</scope>
    <source>
        <strain evidence="3">DSM 8344</strain>
    </source>
</reference>
<proteinExistence type="predicted"/>
<dbReference type="RefSeq" id="WP_092334739.1">
    <property type="nucleotide sequence ID" value="NZ_FNCP01000021.1"/>
</dbReference>
<gene>
    <name evidence="2" type="ORF">SAMN05443529_12127</name>
</gene>
<dbReference type="Pfam" id="PF14196">
    <property type="entry name" value="ATC_hydrolase"/>
    <property type="match status" value="1"/>
</dbReference>
<dbReference type="GO" id="GO:0032259">
    <property type="term" value="P:methylation"/>
    <property type="evidence" value="ECO:0007669"/>
    <property type="project" value="UniProtKB-KW"/>
</dbReference>
<accession>A0A1G8G1A6</accession>
<dbReference type="EMBL" id="FNCP01000021">
    <property type="protein sequence ID" value="SDH88175.1"/>
    <property type="molecule type" value="Genomic_DNA"/>
</dbReference>
<protein>
    <submittedName>
        <fullName evidence="2">Methyltransferase domain-containing protein</fullName>
    </submittedName>
</protein>
<keyword evidence="2" id="KW-0489">Methyltransferase</keyword>
<evidence type="ECO:0000259" key="1">
    <source>
        <dbReference type="Pfam" id="PF13649"/>
    </source>
</evidence>
<evidence type="ECO:0000313" key="2">
    <source>
        <dbReference type="EMBL" id="SDH88175.1"/>
    </source>
</evidence>
<dbReference type="STRING" id="1121419.SAMN05443529_12127"/>
<dbReference type="Proteomes" id="UP000198656">
    <property type="component" value="Unassembled WGS sequence"/>
</dbReference>
<dbReference type="AlphaFoldDB" id="A0A1G8G1A6"/>
<organism evidence="2 3">
    <name type="scientific">Desulfosporosinus hippei DSM 8344</name>
    <dbReference type="NCBI Taxonomy" id="1121419"/>
    <lineage>
        <taxon>Bacteria</taxon>
        <taxon>Bacillati</taxon>
        <taxon>Bacillota</taxon>
        <taxon>Clostridia</taxon>
        <taxon>Eubacteriales</taxon>
        <taxon>Desulfitobacteriaceae</taxon>
        <taxon>Desulfosporosinus</taxon>
    </lineage>
</organism>